<dbReference type="PROSITE" id="PS50011">
    <property type="entry name" value="PROTEIN_KINASE_DOM"/>
    <property type="match status" value="1"/>
</dbReference>
<feature type="compositionally biased region" description="Low complexity" evidence="6">
    <location>
        <begin position="672"/>
        <end position="713"/>
    </location>
</feature>
<evidence type="ECO:0000256" key="4">
    <source>
        <dbReference type="ARBA" id="ARBA00022777"/>
    </source>
</evidence>
<dbReference type="InterPro" id="IPR011009">
    <property type="entry name" value="Kinase-like_dom_sf"/>
</dbReference>
<keyword evidence="4 8" id="KW-0418">Kinase</keyword>
<proteinExistence type="predicted"/>
<sequence length="799" mass="90845">MNQDEISSIVDEDEQNQLKEEYSIELIEKIDEGSFGVVFKGRDIQDGSLCAVKVTQNNKEKYTSIETSILRGLDHPNIVKFKKFIELDSNKYIVMEYIGCGTLQQLIEERKAKNNPFNQQEISVIMSHLMSALKCMHENNVLHRDIKPENILLGSKEDLSKLKLSDFGLSVKYQDGVPFKSYSQKCGTVIFMAPEILAEKQYSKPIDIWSCGIILYMLYTMGKHPFKSSSISREEYIKKIINLDVSKEVLDEDDFPSDLAKDLLLRMLNKEPSNRYTASQVLKHPFITRKLNSSIPLSFQESARVFQNERKLSQAIKAILVLKYIQQKSTKQTENSIKIQPLKIKMSPQKYKTFDEKDSPATERQATRKTFTNEQDLYMDNMNKNYLQMDSSPNFDLKRAEDSPARNIRLNVAKINEKSNAAEKLTNNQSFKFKLQIPLDHKVNNKFQIGQAKSQTNSPNQPNSSQSKDNSPQLINSKQIQLGNQQNLQISNSYSKFYAESPNSVNQKNIQLPQINKGQNSLQSTPIFFGKKDNQNLFNFGNQQNQPNQAKMQQNQQKLSAHAQRAQRPQQNGGVQLISHIKTNSLQRPIQTPINTQSNQPSYTNLSSTSKQVRKSSQNFQIKLVTNPHNQSTNSVNISACSSGSPCLNTSSAGVNENNNNNKQKQEKQLSFHKQSLQLQQQQSRESVKTPNSTCSNNSNNNSSTTAKSNSRSIPKNNSQPTLQILDSRPNTRQKEGYKPSQFSSQAGIKDSDLNSPQKSIQQIANSIQSFPHSQRVLTESRKVIYKDSFDFLECEEDI</sequence>
<dbReference type="PANTHER" id="PTHR43671">
    <property type="entry name" value="SERINE/THREONINE-PROTEIN KINASE NEK"/>
    <property type="match status" value="1"/>
</dbReference>
<dbReference type="RefSeq" id="XP_001007673.2">
    <property type="nucleotide sequence ID" value="XM_001007673.2"/>
</dbReference>
<feature type="compositionally biased region" description="Polar residues" evidence="6">
    <location>
        <begin position="714"/>
        <end position="731"/>
    </location>
</feature>
<evidence type="ECO:0000256" key="6">
    <source>
        <dbReference type="SAM" id="MobiDB-lite"/>
    </source>
</evidence>
<evidence type="ECO:0000313" key="9">
    <source>
        <dbReference type="Proteomes" id="UP000009168"/>
    </source>
</evidence>
<evidence type="ECO:0000259" key="7">
    <source>
        <dbReference type="PROSITE" id="PS50011"/>
    </source>
</evidence>
<dbReference type="InterPro" id="IPR050660">
    <property type="entry name" value="NEK_Ser/Thr_kinase"/>
</dbReference>
<feature type="region of interest" description="Disordered" evidence="6">
    <location>
        <begin position="452"/>
        <end position="472"/>
    </location>
</feature>
<protein>
    <recommendedName>
        <fullName evidence="1">non-specific serine/threonine protein kinase</fullName>
        <ecNumber evidence="1">2.7.11.1</ecNumber>
    </recommendedName>
</protein>
<evidence type="ECO:0000256" key="1">
    <source>
        <dbReference type="ARBA" id="ARBA00012513"/>
    </source>
</evidence>
<dbReference type="Proteomes" id="UP000009168">
    <property type="component" value="Unassembled WGS sequence"/>
</dbReference>
<evidence type="ECO:0000256" key="5">
    <source>
        <dbReference type="ARBA" id="ARBA00022840"/>
    </source>
</evidence>
<feature type="region of interest" description="Disordered" evidence="6">
    <location>
        <begin position="585"/>
        <end position="761"/>
    </location>
</feature>
<dbReference type="SMART" id="SM00220">
    <property type="entry name" value="S_TKc"/>
    <property type="match status" value="1"/>
</dbReference>
<evidence type="ECO:0000256" key="2">
    <source>
        <dbReference type="ARBA" id="ARBA00022679"/>
    </source>
</evidence>
<keyword evidence="5" id="KW-0067">ATP-binding</keyword>
<dbReference type="InParanoid" id="I7M6X3"/>
<accession>I7M6X3</accession>
<dbReference type="Pfam" id="PF00069">
    <property type="entry name" value="Pkinase"/>
    <property type="match status" value="1"/>
</dbReference>
<dbReference type="Gene3D" id="1.10.510.10">
    <property type="entry name" value="Transferase(Phosphotransferase) domain 1"/>
    <property type="match status" value="1"/>
</dbReference>
<organism evidence="8 9">
    <name type="scientific">Tetrahymena thermophila (strain SB210)</name>
    <dbReference type="NCBI Taxonomy" id="312017"/>
    <lineage>
        <taxon>Eukaryota</taxon>
        <taxon>Sar</taxon>
        <taxon>Alveolata</taxon>
        <taxon>Ciliophora</taxon>
        <taxon>Intramacronucleata</taxon>
        <taxon>Oligohymenophorea</taxon>
        <taxon>Hymenostomatida</taxon>
        <taxon>Tetrahymenina</taxon>
        <taxon>Tetrahymenidae</taxon>
        <taxon>Tetrahymena</taxon>
    </lineage>
</organism>
<keyword evidence="3" id="KW-0547">Nucleotide-binding</keyword>
<dbReference type="EMBL" id="GG662853">
    <property type="protein sequence ID" value="EAR87428.2"/>
    <property type="molecule type" value="Genomic_DNA"/>
</dbReference>
<feature type="compositionally biased region" description="Low complexity" evidence="6">
    <location>
        <begin position="454"/>
        <end position="472"/>
    </location>
</feature>
<keyword evidence="9" id="KW-1185">Reference proteome</keyword>
<evidence type="ECO:0000256" key="3">
    <source>
        <dbReference type="ARBA" id="ARBA00022741"/>
    </source>
</evidence>
<dbReference type="InterPro" id="IPR000719">
    <property type="entry name" value="Prot_kinase_dom"/>
</dbReference>
<dbReference type="InterPro" id="IPR008271">
    <property type="entry name" value="Ser/Thr_kinase_AS"/>
</dbReference>
<feature type="compositionally biased region" description="Low complexity" evidence="6">
    <location>
        <begin position="541"/>
        <end position="557"/>
    </location>
</feature>
<dbReference type="AlphaFoldDB" id="I7M6X3"/>
<dbReference type="eggNOG" id="KOG0032">
    <property type="taxonomic scope" value="Eukaryota"/>
</dbReference>
<dbReference type="GO" id="GO:0005524">
    <property type="term" value="F:ATP binding"/>
    <property type="evidence" value="ECO:0007669"/>
    <property type="project" value="UniProtKB-KW"/>
</dbReference>
<dbReference type="SUPFAM" id="SSF56112">
    <property type="entry name" value="Protein kinase-like (PK-like)"/>
    <property type="match status" value="1"/>
</dbReference>
<feature type="compositionally biased region" description="Polar residues" evidence="6">
    <location>
        <begin position="585"/>
        <end position="621"/>
    </location>
</feature>
<dbReference type="PANTHER" id="PTHR43671:SF13">
    <property type="entry name" value="SERINE_THREONINE-PROTEIN KINASE NEK2"/>
    <property type="match status" value="1"/>
</dbReference>
<reference evidence="9" key="1">
    <citation type="journal article" date="2006" name="PLoS Biol.">
        <title>Macronuclear genome sequence of the ciliate Tetrahymena thermophila, a model eukaryote.</title>
        <authorList>
            <person name="Eisen J.A."/>
            <person name="Coyne R.S."/>
            <person name="Wu M."/>
            <person name="Wu D."/>
            <person name="Thiagarajan M."/>
            <person name="Wortman J.R."/>
            <person name="Badger J.H."/>
            <person name="Ren Q."/>
            <person name="Amedeo P."/>
            <person name="Jones K.M."/>
            <person name="Tallon L.J."/>
            <person name="Delcher A.L."/>
            <person name="Salzberg S.L."/>
            <person name="Silva J.C."/>
            <person name="Haas B.J."/>
            <person name="Majoros W.H."/>
            <person name="Farzad M."/>
            <person name="Carlton J.M."/>
            <person name="Smith R.K. Jr."/>
            <person name="Garg J."/>
            <person name="Pearlman R.E."/>
            <person name="Karrer K.M."/>
            <person name="Sun L."/>
            <person name="Manning G."/>
            <person name="Elde N.C."/>
            <person name="Turkewitz A.P."/>
            <person name="Asai D.J."/>
            <person name="Wilkes D.E."/>
            <person name="Wang Y."/>
            <person name="Cai H."/>
            <person name="Collins K."/>
            <person name="Stewart B.A."/>
            <person name="Lee S.R."/>
            <person name="Wilamowska K."/>
            <person name="Weinberg Z."/>
            <person name="Ruzzo W.L."/>
            <person name="Wloga D."/>
            <person name="Gaertig J."/>
            <person name="Frankel J."/>
            <person name="Tsao C.-C."/>
            <person name="Gorovsky M.A."/>
            <person name="Keeling P.J."/>
            <person name="Waller R.F."/>
            <person name="Patron N.J."/>
            <person name="Cherry J.M."/>
            <person name="Stover N.A."/>
            <person name="Krieger C.J."/>
            <person name="del Toro C."/>
            <person name="Ryder H.F."/>
            <person name="Williamson S.C."/>
            <person name="Barbeau R.A."/>
            <person name="Hamilton E.P."/>
            <person name="Orias E."/>
        </authorList>
    </citation>
    <scope>NUCLEOTIDE SEQUENCE [LARGE SCALE GENOMIC DNA]</scope>
    <source>
        <strain evidence="9">SB210</strain>
    </source>
</reference>
<keyword evidence="2" id="KW-0808">Transferase</keyword>
<dbReference type="GeneID" id="7841883"/>
<feature type="compositionally biased region" description="Polar residues" evidence="6">
    <location>
        <begin position="627"/>
        <end position="655"/>
    </location>
</feature>
<dbReference type="PROSITE" id="PS00108">
    <property type="entry name" value="PROTEIN_KINASE_ST"/>
    <property type="match status" value="1"/>
</dbReference>
<dbReference type="KEGG" id="tet:TTHERM_00059410"/>
<feature type="domain" description="Protein kinase" evidence="7">
    <location>
        <begin position="24"/>
        <end position="287"/>
    </location>
</feature>
<name>I7M6X3_TETTS</name>
<dbReference type="EC" id="2.7.11.1" evidence="1"/>
<gene>
    <name evidence="8" type="ORF">TTHERM_00059410</name>
</gene>
<evidence type="ECO:0000313" key="8">
    <source>
        <dbReference type="EMBL" id="EAR87428.2"/>
    </source>
</evidence>
<feature type="region of interest" description="Disordered" evidence="6">
    <location>
        <begin position="541"/>
        <end position="572"/>
    </location>
</feature>
<dbReference type="GO" id="GO:0004674">
    <property type="term" value="F:protein serine/threonine kinase activity"/>
    <property type="evidence" value="ECO:0007669"/>
    <property type="project" value="UniProtKB-EC"/>
</dbReference>